<dbReference type="Pfam" id="PF01276">
    <property type="entry name" value="OKR_DC_1"/>
    <property type="match status" value="1"/>
</dbReference>
<dbReference type="AlphaFoldDB" id="A0A221M803"/>
<comment type="cofactor">
    <cofactor evidence="1">
        <name>pyridoxal 5'-phosphate</name>
        <dbReference type="ChEBI" id="CHEBI:597326"/>
    </cofactor>
</comment>
<dbReference type="RefSeq" id="WP_089530336.1">
    <property type="nucleotide sequence ID" value="NZ_CP022437.1"/>
</dbReference>
<dbReference type="PANTHER" id="PTHR43277:SF3">
    <property type="entry name" value="DECARBOXYLASE, PUTATIVE-RELATED"/>
    <property type="match status" value="1"/>
</dbReference>
<evidence type="ECO:0000259" key="7">
    <source>
        <dbReference type="Pfam" id="PF03711"/>
    </source>
</evidence>
<dbReference type="SUPFAM" id="SSF55904">
    <property type="entry name" value="Ornithine decarboxylase C-terminal domain"/>
    <property type="match status" value="1"/>
</dbReference>
<evidence type="ECO:0000256" key="5">
    <source>
        <dbReference type="ARBA" id="ARBA00023239"/>
    </source>
</evidence>
<dbReference type="SUPFAM" id="SSF53383">
    <property type="entry name" value="PLP-dependent transferases"/>
    <property type="match status" value="1"/>
</dbReference>
<evidence type="ECO:0000256" key="3">
    <source>
        <dbReference type="ARBA" id="ARBA00022793"/>
    </source>
</evidence>
<dbReference type="PANTHER" id="PTHR43277">
    <property type="entry name" value="ARGININE DECARBOXYLASE"/>
    <property type="match status" value="1"/>
</dbReference>
<protein>
    <submittedName>
        <fullName evidence="8">Lysine decarboxylase</fullName>
    </submittedName>
</protein>
<dbReference type="EMBL" id="CP022437">
    <property type="protein sequence ID" value="ASN03764.1"/>
    <property type="molecule type" value="Genomic_DNA"/>
</dbReference>
<comment type="similarity">
    <text evidence="2">Belongs to the Orn/Lys/Arg decarboxylase class-I family.</text>
</comment>
<dbReference type="OrthoDB" id="9815233at2"/>
<feature type="domain" description="Orn/Lys/Arg decarboxylase C-terminal" evidence="7">
    <location>
        <begin position="408"/>
        <end position="450"/>
    </location>
</feature>
<gene>
    <name evidence="8" type="ORF">CFK40_01465</name>
</gene>
<dbReference type="CDD" id="cd00615">
    <property type="entry name" value="Orn_deC_like"/>
    <property type="match status" value="1"/>
</dbReference>
<dbReference type="InterPro" id="IPR052357">
    <property type="entry name" value="Orn_Lys_Arg_decarboxylase-I"/>
</dbReference>
<evidence type="ECO:0000256" key="2">
    <source>
        <dbReference type="ARBA" id="ARBA00010671"/>
    </source>
</evidence>
<keyword evidence="5" id="KW-0456">Lyase</keyword>
<evidence type="ECO:0000259" key="6">
    <source>
        <dbReference type="Pfam" id="PF01276"/>
    </source>
</evidence>
<evidence type="ECO:0000256" key="4">
    <source>
        <dbReference type="ARBA" id="ARBA00022898"/>
    </source>
</evidence>
<proteinExistence type="inferred from homology"/>
<dbReference type="Gene3D" id="3.90.105.10">
    <property type="entry name" value="Molybdopterin biosynthesis moea protein, domain 2"/>
    <property type="match status" value="1"/>
</dbReference>
<dbReference type="Gene3D" id="3.40.640.10">
    <property type="entry name" value="Type I PLP-dependent aspartate aminotransferase-like (Major domain)"/>
    <property type="match status" value="1"/>
</dbReference>
<evidence type="ECO:0000313" key="8">
    <source>
        <dbReference type="EMBL" id="ASN03764.1"/>
    </source>
</evidence>
<evidence type="ECO:0000313" key="9">
    <source>
        <dbReference type="Proteomes" id="UP000204391"/>
    </source>
</evidence>
<dbReference type="Pfam" id="PF03711">
    <property type="entry name" value="OKR_DC_1_C"/>
    <property type="match status" value="1"/>
</dbReference>
<dbReference type="InterPro" id="IPR015424">
    <property type="entry name" value="PyrdxlP-dep_Trfase"/>
</dbReference>
<dbReference type="InterPro" id="IPR008286">
    <property type="entry name" value="Prn/Lys/Arg_de-COase_C"/>
</dbReference>
<organism evidence="8 9">
    <name type="scientific">Virgibacillus necropolis</name>
    <dbReference type="NCBI Taxonomy" id="163877"/>
    <lineage>
        <taxon>Bacteria</taxon>
        <taxon>Bacillati</taxon>
        <taxon>Bacillota</taxon>
        <taxon>Bacilli</taxon>
        <taxon>Bacillales</taxon>
        <taxon>Bacillaceae</taxon>
        <taxon>Virgibacillus</taxon>
    </lineage>
</organism>
<dbReference type="KEGG" id="vne:CFK40_01465"/>
<dbReference type="GO" id="GO:0016831">
    <property type="term" value="F:carboxy-lyase activity"/>
    <property type="evidence" value="ECO:0007669"/>
    <property type="project" value="UniProtKB-KW"/>
</dbReference>
<keyword evidence="4" id="KW-0663">Pyridoxal phosphate</keyword>
<accession>A0A221M803</accession>
<dbReference type="InterPro" id="IPR000310">
    <property type="entry name" value="Orn/Lys/Arg_deCO2ase_major_dom"/>
</dbReference>
<reference evidence="8 9" key="1">
    <citation type="journal article" date="2003" name="Int. J. Syst. Evol. Microbiol.">
        <title>Virgibacillus carmonensis sp. nov., Virgibacillus necropolis sp. nov. and Virgibacillus picturae sp. nov., three novel species isolated from deteriorated mural paintings, transfer of the species of the genus salibacillus to Virgibacillus, as Virgibacillus marismortui comb. nov. and Virgibacillus salexigens comb. nov., and emended description of the genus Virgibacillus.</title>
        <authorList>
            <person name="Heyrman J."/>
            <person name="Logan N.A."/>
            <person name="Busse H.J."/>
            <person name="Balcaen A."/>
            <person name="Lebbe L."/>
            <person name="Rodriguez-Diaz M."/>
            <person name="Swings J."/>
            <person name="De Vos P."/>
        </authorList>
    </citation>
    <scope>NUCLEOTIDE SEQUENCE [LARGE SCALE GENOMIC DNA]</scope>
    <source>
        <strain evidence="8 9">LMG 19488</strain>
    </source>
</reference>
<evidence type="ECO:0000256" key="1">
    <source>
        <dbReference type="ARBA" id="ARBA00001933"/>
    </source>
</evidence>
<sequence length="477" mass="53251">MKRNHTETPLYKQLEDITNRKRISFHVPGHKNGTLFPEYAKNFFNAILTIDMTELTGLDDLHAPSGVIAEAEAFAADYFGADHTFFLVGGSTAGNLAMILAVCSYGDTMIVQRNSHKSVINGLELAGARPIFVAPKYDETVDRYTNPNFESMKHAIDTHPDAKGIVLTYPDYFGKTYDIKEMIDYAHAHGIPVLVDEAHGVHFSLGEYFPPSALDIGADMVVQSAHKMAPSMTMGSYLHMRTSFISKRYLHHYLQMIQSSSPSYPLMASLDVARSFLATTSKEDIDGIDNSVKEVRSILSENNLWDVLPLSKQDDPLKITLHMKMGMSGFAVAKTFEEQGIYPELATHNQILLIHGLGVFQEKNYLRNSLKIMKEQLKIISNHATIDVGKLFPNPIEALVMDYRQMDKLPTFRVSLEKAVGKIAAEAVIPYPPGIPFILKGERISAQHVALLTELIRQGARIQIDDIDKGIHIYKGE</sequence>
<keyword evidence="9" id="KW-1185">Reference proteome</keyword>
<name>A0A221M803_9BACI</name>
<feature type="domain" description="Orn/Lys/Arg decarboxylases family 1 pyridoxal-P attachment site" evidence="6">
    <location>
        <begin position="8"/>
        <end position="310"/>
    </location>
</feature>
<keyword evidence="3" id="KW-0210">Decarboxylase</keyword>
<dbReference type="InterPro" id="IPR036633">
    <property type="entry name" value="Prn/Lys/Arg_de-COase_C_sf"/>
</dbReference>
<dbReference type="Proteomes" id="UP000204391">
    <property type="component" value="Chromosome"/>
</dbReference>
<dbReference type="InterPro" id="IPR015421">
    <property type="entry name" value="PyrdxlP-dep_Trfase_major"/>
</dbReference>